<keyword evidence="17" id="KW-1185">Reference proteome</keyword>
<comment type="catalytic activity">
    <reaction evidence="2 13">
        <text>1-(5-phospho-beta-D-ribosyl)-ATP + H2O = 1-(5-phospho-beta-D-ribosyl)-5'-AMP + diphosphate + H(+)</text>
        <dbReference type="Rhea" id="RHEA:22828"/>
        <dbReference type="ChEBI" id="CHEBI:15377"/>
        <dbReference type="ChEBI" id="CHEBI:15378"/>
        <dbReference type="ChEBI" id="CHEBI:33019"/>
        <dbReference type="ChEBI" id="CHEBI:59457"/>
        <dbReference type="ChEBI" id="CHEBI:73183"/>
        <dbReference type="EC" id="3.6.1.31"/>
    </reaction>
</comment>
<proteinExistence type="inferred from homology"/>
<evidence type="ECO:0000256" key="2">
    <source>
        <dbReference type="ARBA" id="ARBA00001460"/>
    </source>
</evidence>
<keyword evidence="10 13" id="KW-0067">ATP-binding</keyword>
<dbReference type="NCBIfam" id="NF000768">
    <property type="entry name" value="PRK00051.1"/>
    <property type="match status" value="1"/>
</dbReference>
<evidence type="ECO:0000313" key="15">
    <source>
        <dbReference type="EMBL" id="WKW10808.1"/>
    </source>
</evidence>
<dbReference type="GO" id="GO:0004636">
    <property type="term" value="F:phosphoribosyl-ATP diphosphatase activity"/>
    <property type="evidence" value="ECO:0007669"/>
    <property type="project" value="UniProtKB-UniRule"/>
</dbReference>
<comment type="subcellular location">
    <subcellularLocation>
        <location evidence="13">Cytoplasm</location>
    </subcellularLocation>
</comment>
<evidence type="ECO:0000256" key="12">
    <source>
        <dbReference type="ARBA" id="ARBA00023268"/>
    </source>
</evidence>
<dbReference type="GO" id="GO:0000105">
    <property type="term" value="P:L-histidine biosynthetic process"/>
    <property type="evidence" value="ECO:0007669"/>
    <property type="project" value="UniProtKB-UniRule"/>
</dbReference>
<accession>A0AA49JX76</accession>
<gene>
    <name evidence="13 15" type="primary">hisIE</name>
    <name evidence="13" type="synonym">hisI</name>
    <name evidence="15" type="ORF">Strain138_000040</name>
    <name evidence="16" type="ORF">Strain318_000040</name>
</gene>
<evidence type="ECO:0000256" key="5">
    <source>
        <dbReference type="ARBA" id="ARBA00007731"/>
    </source>
</evidence>
<reference evidence="15" key="1">
    <citation type="submission" date="2023-07" db="EMBL/GenBank/DDBJ databases">
        <authorList>
            <person name="Haufschild T."/>
            <person name="Kallscheuer N."/>
            <person name="Hammer J."/>
            <person name="Kohn T."/>
            <person name="Kabuu M."/>
            <person name="Jogler M."/>
            <person name="Wohfarth N."/>
            <person name="Heuer A."/>
            <person name="Rohde M."/>
            <person name="van Teeseling M.C.F."/>
            <person name="Jogler C."/>
        </authorList>
    </citation>
    <scope>NUCLEOTIDE SEQUENCE</scope>
    <source>
        <strain evidence="15">Strain 138</strain>
        <strain evidence="16">Strain 318</strain>
    </source>
</reference>
<comment type="pathway">
    <text evidence="3 13">Amino-acid biosynthesis; L-histidine biosynthesis; L-histidine from 5-phospho-alpha-D-ribose 1-diphosphate: step 3/9.</text>
</comment>
<dbReference type="GO" id="GO:0004635">
    <property type="term" value="F:phosphoribosyl-AMP cyclohydrolase activity"/>
    <property type="evidence" value="ECO:0007669"/>
    <property type="project" value="UniProtKB-UniRule"/>
</dbReference>
<comment type="pathway">
    <text evidence="4 13">Amino-acid biosynthesis; L-histidine biosynthesis; L-histidine from 5-phospho-alpha-D-ribose 1-diphosphate: step 2/9.</text>
</comment>
<sequence length="199" mass="21089">MIDLDRLDFTKGNGLVNVIAQDLRSGAVLMVAWADREALERTLASGELHLFSRTRGPWHKGATSGNVLHVRELVADCDGDAVLARVEPTGPACHTGTRTCFGETARGDALAALDATIAARAAEPAAAGKGYTQKLLADRNLRLKKIGEEASELVTACADNDVARATEEAADLIYHALVALRAVGGSLDGVRDVFTQRAR</sequence>
<dbReference type="InterPro" id="IPR008179">
    <property type="entry name" value="HisE"/>
</dbReference>
<evidence type="ECO:0000259" key="14">
    <source>
        <dbReference type="Pfam" id="PF01502"/>
    </source>
</evidence>
<evidence type="ECO:0000256" key="11">
    <source>
        <dbReference type="ARBA" id="ARBA00023102"/>
    </source>
</evidence>
<dbReference type="CDD" id="cd11534">
    <property type="entry name" value="NTP-PPase_HisIE_like"/>
    <property type="match status" value="1"/>
</dbReference>
<dbReference type="SUPFAM" id="SSF101386">
    <property type="entry name" value="all-alpha NTP pyrophosphatases"/>
    <property type="match status" value="1"/>
</dbReference>
<dbReference type="Pfam" id="PF01502">
    <property type="entry name" value="PRA-CH"/>
    <property type="match status" value="1"/>
</dbReference>
<comment type="similarity">
    <text evidence="5 13">In the C-terminal section; belongs to the PRA-PH family.</text>
</comment>
<dbReference type="InterPro" id="IPR002496">
    <property type="entry name" value="PRib_AMP_CycHydrolase_dom"/>
</dbReference>
<dbReference type="SUPFAM" id="SSF141734">
    <property type="entry name" value="HisI-like"/>
    <property type="match status" value="1"/>
</dbReference>
<evidence type="ECO:0000256" key="4">
    <source>
        <dbReference type="ARBA" id="ARBA00005204"/>
    </source>
</evidence>
<protein>
    <recommendedName>
        <fullName evidence="13">Histidine biosynthesis bifunctional protein HisIE</fullName>
    </recommendedName>
    <domain>
        <recommendedName>
            <fullName evidence="13">Phosphoribosyl-AMP cyclohydrolase</fullName>
            <shortName evidence="13">PRA-CH</shortName>
            <ecNumber evidence="13">3.5.4.19</ecNumber>
        </recommendedName>
    </domain>
    <domain>
        <recommendedName>
            <fullName evidence="13">Phosphoribosyl-ATP pyrophosphatase</fullName>
            <shortName evidence="13">PRA-PH</shortName>
            <ecNumber evidence="13">3.6.1.31</ecNumber>
        </recommendedName>
    </domain>
</protein>
<keyword evidence="11 13" id="KW-0368">Histidine biosynthesis</keyword>
<keyword evidence="9 13" id="KW-0378">Hydrolase</keyword>
<evidence type="ECO:0000313" key="17">
    <source>
        <dbReference type="Proteomes" id="UP001229955"/>
    </source>
</evidence>
<dbReference type="EMBL" id="CP130612">
    <property type="protein sequence ID" value="WKW10808.1"/>
    <property type="molecule type" value="Genomic_DNA"/>
</dbReference>
<dbReference type="InterPro" id="IPR038019">
    <property type="entry name" value="PRib_AMP_CycHydrolase_sf"/>
</dbReference>
<evidence type="ECO:0000256" key="10">
    <source>
        <dbReference type="ARBA" id="ARBA00022840"/>
    </source>
</evidence>
<feature type="region of interest" description="Phosphoribosyl-AMP cyclohydrolase" evidence="13">
    <location>
        <begin position="1"/>
        <end position="109"/>
    </location>
</feature>
<evidence type="ECO:0000256" key="8">
    <source>
        <dbReference type="ARBA" id="ARBA00022741"/>
    </source>
</evidence>
<feature type="domain" description="Phosphoribosyl-AMP cyclohydrolase" evidence="14">
    <location>
        <begin position="30"/>
        <end position="101"/>
    </location>
</feature>
<evidence type="ECO:0000256" key="7">
    <source>
        <dbReference type="ARBA" id="ARBA00022605"/>
    </source>
</evidence>
<dbReference type="EC" id="3.6.1.31" evidence="13"/>
<dbReference type="Pfam" id="PF01503">
    <property type="entry name" value="PRA-PH"/>
    <property type="match status" value="1"/>
</dbReference>
<dbReference type="GO" id="GO:0005737">
    <property type="term" value="C:cytoplasm"/>
    <property type="evidence" value="ECO:0007669"/>
    <property type="project" value="UniProtKB-SubCell"/>
</dbReference>
<name>A0AA49JRU0_9BACT</name>
<evidence type="ECO:0000256" key="3">
    <source>
        <dbReference type="ARBA" id="ARBA00005169"/>
    </source>
</evidence>
<dbReference type="Gene3D" id="3.10.20.810">
    <property type="entry name" value="Phosphoribosyl-AMP cyclohydrolase"/>
    <property type="match status" value="1"/>
</dbReference>
<dbReference type="GO" id="GO:0005524">
    <property type="term" value="F:ATP binding"/>
    <property type="evidence" value="ECO:0007669"/>
    <property type="project" value="UniProtKB-KW"/>
</dbReference>
<dbReference type="EMBL" id="CP130613">
    <property type="protein sequence ID" value="WKW13717.1"/>
    <property type="molecule type" value="Genomic_DNA"/>
</dbReference>
<evidence type="ECO:0000256" key="13">
    <source>
        <dbReference type="HAMAP-Rule" id="MF_01019"/>
    </source>
</evidence>
<keyword evidence="8 13" id="KW-0547">Nucleotide-binding</keyword>
<dbReference type="EC" id="3.5.4.19" evidence="13"/>
<dbReference type="InterPro" id="IPR021130">
    <property type="entry name" value="PRib-ATP_PPHydrolase-like"/>
</dbReference>
<accession>A0AA49JRU0</accession>
<dbReference type="RefSeq" id="WP_367886519.1">
    <property type="nucleotide sequence ID" value="NZ_CP130612.1"/>
</dbReference>
<keyword evidence="7 13" id="KW-0028">Amino-acid biosynthesis</keyword>
<evidence type="ECO:0000256" key="9">
    <source>
        <dbReference type="ARBA" id="ARBA00022801"/>
    </source>
</evidence>
<keyword evidence="12 13" id="KW-0511">Multifunctional enzyme</keyword>
<comment type="similarity">
    <text evidence="6 13">In the N-terminal section; belongs to the PRA-CH family.</text>
</comment>
<dbReference type="NCBIfam" id="NF002747">
    <property type="entry name" value="PRK02759.1"/>
    <property type="match status" value="1"/>
</dbReference>
<dbReference type="Proteomes" id="UP001229955">
    <property type="component" value="Chromosome"/>
</dbReference>
<organism evidence="15">
    <name type="scientific">Pseudogemmatithrix spongiicola</name>
    <dbReference type="NCBI Taxonomy" id="3062599"/>
    <lineage>
        <taxon>Bacteria</taxon>
        <taxon>Pseudomonadati</taxon>
        <taxon>Gemmatimonadota</taxon>
        <taxon>Gemmatimonadia</taxon>
        <taxon>Gemmatimonadales</taxon>
        <taxon>Gemmatimonadaceae</taxon>
        <taxon>Pseudogemmatithrix</taxon>
    </lineage>
</organism>
<dbReference type="KEGG" id="pspc:Strain318_000040"/>
<dbReference type="PANTHER" id="PTHR42945:SF1">
    <property type="entry name" value="HISTIDINE BIOSYNTHESIS BIFUNCTIONAL PROTEIN HIS7"/>
    <property type="match status" value="1"/>
</dbReference>
<feature type="region of interest" description="Phosphoribosyl-ATP pyrophosphohydrolase" evidence="13">
    <location>
        <begin position="110"/>
        <end position="199"/>
    </location>
</feature>
<dbReference type="Gene3D" id="1.10.287.1080">
    <property type="entry name" value="MazG-like"/>
    <property type="match status" value="1"/>
</dbReference>
<dbReference type="AlphaFoldDB" id="A0AA49JRU0"/>
<evidence type="ECO:0000256" key="1">
    <source>
        <dbReference type="ARBA" id="ARBA00000024"/>
    </source>
</evidence>
<evidence type="ECO:0000313" key="16">
    <source>
        <dbReference type="EMBL" id="WKW13717.1"/>
    </source>
</evidence>
<comment type="catalytic activity">
    <reaction evidence="1 13">
        <text>1-(5-phospho-beta-D-ribosyl)-5'-AMP + H2O = 1-(5-phospho-beta-D-ribosyl)-5-[(5-phospho-beta-D-ribosylamino)methylideneamino]imidazole-4-carboxamide</text>
        <dbReference type="Rhea" id="RHEA:20049"/>
        <dbReference type="ChEBI" id="CHEBI:15377"/>
        <dbReference type="ChEBI" id="CHEBI:58435"/>
        <dbReference type="ChEBI" id="CHEBI:59457"/>
        <dbReference type="EC" id="3.5.4.19"/>
    </reaction>
</comment>
<dbReference type="InterPro" id="IPR023019">
    <property type="entry name" value="His_synth_HisIE"/>
</dbReference>
<dbReference type="FunFam" id="3.10.20.810:FF:000001">
    <property type="entry name" value="Histidine biosynthesis bifunctional protein HisIE"/>
    <property type="match status" value="1"/>
</dbReference>
<evidence type="ECO:0000256" key="6">
    <source>
        <dbReference type="ARBA" id="ARBA00008299"/>
    </source>
</evidence>
<dbReference type="NCBIfam" id="TIGR03188">
    <property type="entry name" value="histidine_hisI"/>
    <property type="match status" value="1"/>
</dbReference>
<keyword evidence="13" id="KW-0963">Cytoplasm</keyword>
<dbReference type="PANTHER" id="PTHR42945">
    <property type="entry name" value="HISTIDINE BIOSYNTHESIS BIFUNCTIONAL PROTEIN"/>
    <property type="match status" value="1"/>
</dbReference>
<dbReference type="HAMAP" id="MF_01019">
    <property type="entry name" value="HisIE"/>
    <property type="match status" value="1"/>
</dbReference>